<dbReference type="EMBL" id="VSSQ01048015">
    <property type="protein sequence ID" value="MPN02050.1"/>
    <property type="molecule type" value="Genomic_DNA"/>
</dbReference>
<organism evidence="1">
    <name type="scientific">bioreactor metagenome</name>
    <dbReference type="NCBI Taxonomy" id="1076179"/>
    <lineage>
        <taxon>unclassified sequences</taxon>
        <taxon>metagenomes</taxon>
        <taxon>ecological metagenomes</taxon>
    </lineage>
</organism>
<evidence type="ECO:0000313" key="1">
    <source>
        <dbReference type="EMBL" id="MPN02050.1"/>
    </source>
</evidence>
<accession>A0A645EL45</accession>
<dbReference type="AlphaFoldDB" id="A0A645EL45"/>
<protein>
    <submittedName>
        <fullName evidence="1">Uncharacterized protein</fullName>
    </submittedName>
</protein>
<reference evidence="1" key="1">
    <citation type="submission" date="2019-08" db="EMBL/GenBank/DDBJ databases">
        <authorList>
            <person name="Kucharzyk K."/>
            <person name="Murdoch R.W."/>
            <person name="Higgins S."/>
            <person name="Loffler F."/>
        </authorList>
    </citation>
    <scope>NUCLEOTIDE SEQUENCE</scope>
</reference>
<comment type="caution">
    <text evidence="1">The sequence shown here is derived from an EMBL/GenBank/DDBJ whole genome shotgun (WGS) entry which is preliminary data.</text>
</comment>
<sequence length="52" mass="5802">MFGYLFVFEFADMHFIITVCLLAEGEPVADKTVHYLGLAQSFTFDRLGGVIA</sequence>
<gene>
    <name evidence="1" type="ORF">SDC9_149263</name>
</gene>
<name>A0A645EL45_9ZZZZ</name>
<proteinExistence type="predicted"/>